<keyword evidence="12" id="KW-1185">Reference proteome</keyword>
<feature type="domain" description="Major facilitator superfamily (MFS) profile" evidence="10">
    <location>
        <begin position="1"/>
        <end position="463"/>
    </location>
</feature>
<dbReference type="Pfam" id="PF00854">
    <property type="entry name" value="PTR2"/>
    <property type="match status" value="1"/>
</dbReference>
<feature type="transmembrane region" description="Helical" evidence="9">
    <location>
        <begin position="61"/>
        <end position="81"/>
    </location>
</feature>
<dbReference type="GO" id="GO:0006857">
    <property type="term" value="P:oligopeptide transport"/>
    <property type="evidence" value="ECO:0007669"/>
    <property type="project" value="InterPro"/>
</dbReference>
<keyword evidence="4 8" id="KW-0812">Transmembrane</keyword>
<comment type="similarity">
    <text evidence="8">Belongs to the major facilitator superfamily. Proton-dependent oligopeptide transporter (POT/PTR) (TC 2.A.17) family.</text>
</comment>
<dbReference type="PROSITE" id="PS01023">
    <property type="entry name" value="PTR2_2"/>
    <property type="match status" value="1"/>
</dbReference>
<dbReference type="Gene3D" id="1.20.1250.20">
    <property type="entry name" value="MFS general substrate transporter like domains"/>
    <property type="match status" value="1"/>
</dbReference>
<gene>
    <name evidence="11" type="ORF">H3309_09005</name>
</gene>
<feature type="transmembrane region" description="Helical" evidence="9">
    <location>
        <begin position="338"/>
        <end position="359"/>
    </location>
</feature>
<dbReference type="RefSeq" id="WP_182294412.1">
    <property type="nucleotide sequence ID" value="NZ_CP059851.1"/>
</dbReference>
<keyword evidence="6 9" id="KW-1133">Transmembrane helix</keyword>
<dbReference type="NCBIfam" id="TIGR00924">
    <property type="entry name" value="yjdL_sub1_fam"/>
    <property type="match status" value="1"/>
</dbReference>
<keyword evidence="7 9" id="KW-0472">Membrane</keyword>
<dbReference type="KEGG" id="sand:H3309_09005"/>
<accession>A0A7G5IDX1</accession>
<dbReference type="PANTHER" id="PTHR23517:SF15">
    <property type="entry name" value="PROTON-DEPENDENT OLIGOPEPTIDE FAMILY TRANSPORT PROTEIN"/>
    <property type="match status" value="1"/>
</dbReference>
<dbReference type="InterPro" id="IPR050171">
    <property type="entry name" value="MFS_Transporters"/>
</dbReference>
<feature type="transmembrane region" description="Helical" evidence="9">
    <location>
        <begin position="294"/>
        <end position="318"/>
    </location>
</feature>
<feature type="transmembrane region" description="Helical" evidence="9">
    <location>
        <begin position="12"/>
        <end position="29"/>
    </location>
</feature>
<dbReference type="PANTHER" id="PTHR23517">
    <property type="entry name" value="RESISTANCE PROTEIN MDTM, PUTATIVE-RELATED-RELATED"/>
    <property type="match status" value="1"/>
</dbReference>
<dbReference type="InterPro" id="IPR020846">
    <property type="entry name" value="MFS_dom"/>
</dbReference>
<comment type="subcellular location">
    <subcellularLocation>
        <location evidence="1">Cell membrane</location>
        <topology evidence="1">Multi-pass membrane protein</topology>
    </subcellularLocation>
    <subcellularLocation>
        <location evidence="8">Membrane</location>
        <topology evidence="8">Multi-pass membrane protein</topology>
    </subcellularLocation>
</comment>
<evidence type="ECO:0000256" key="2">
    <source>
        <dbReference type="ARBA" id="ARBA00022448"/>
    </source>
</evidence>
<feature type="transmembrane region" description="Helical" evidence="9">
    <location>
        <begin position="162"/>
        <end position="180"/>
    </location>
</feature>
<keyword evidence="5" id="KW-0653">Protein transport</keyword>
<keyword evidence="3" id="KW-1003">Cell membrane</keyword>
<sequence length="472" mass="48666">MALKAWEMFSFAGMRAFLVLYMLATFGFSDSKAALVFGSYGALVLATSLIGGFVADRLIGARMAVTLGAAIIMGGHCGLALETMMDVGSVKLQLFFLSLAAIAAGTGLLKPNVLTMVTLLYDGLGAGRRETGFYAYYLGVNIGGLLAPIVCGYLAAAYGWHWGFGAAAIGMAAGLAVLVGNRHLLPVAATRPALPLTGRRAAVVITGAVAPALVAACWALLQQGVALVIVLGAAFVVGLAYVAGKAPSLPPDDRRMLLPFALLLPSVAMFVMLYEQIGTTITLFAERFVNRELGGVQIATAQIVALNSAFVILAVPVLAWAWARLEQRGLGVPTQRKFVIGFLLLAACFATLHLAAGAAVTGTVALGWIVVAYLLLTLGELSISPVAYAEAGRLAPRSLVGVMLGLFLLAFAAGNLLAGLLAGLADVKRGPLGQTAYADYFGLLAGIAVAWAAVVSVGLFAGAVGKRLAPQP</sequence>
<dbReference type="InterPro" id="IPR018456">
    <property type="entry name" value="PTR2_symporter_CS"/>
</dbReference>
<feature type="transmembrane region" description="Helical" evidence="9">
    <location>
        <begin position="440"/>
        <end position="464"/>
    </location>
</feature>
<organism evidence="11 12">
    <name type="scientific">Sandaracinobacteroides saxicola</name>
    <dbReference type="NCBI Taxonomy" id="2759707"/>
    <lineage>
        <taxon>Bacteria</taxon>
        <taxon>Pseudomonadati</taxon>
        <taxon>Pseudomonadota</taxon>
        <taxon>Alphaproteobacteria</taxon>
        <taxon>Sphingomonadales</taxon>
        <taxon>Sphingosinicellaceae</taxon>
        <taxon>Sandaracinobacteroides</taxon>
    </lineage>
</organism>
<dbReference type="InterPro" id="IPR005279">
    <property type="entry name" value="Dipep/tripep_permease"/>
</dbReference>
<dbReference type="InterPro" id="IPR036259">
    <property type="entry name" value="MFS_trans_sf"/>
</dbReference>
<evidence type="ECO:0000256" key="8">
    <source>
        <dbReference type="RuleBase" id="RU003755"/>
    </source>
</evidence>
<name>A0A7G5IDX1_9SPHN</name>
<dbReference type="GO" id="GO:0005886">
    <property type="term" value="C:plasma membrane"/>
    <property type="evidence" value="ECO:0007669"/>
    <property type="project" value="UniProtKB-SubCell"/>
</dbReference>
<feature type="transmembrane region" description="Helical" evidence="9">
    <location>
        <begin position="399"/>
        <end position="420"/>
    </location>
</feature>
<dbReference type="SUPFAM" id="SSF103473">
    <property type="entry name" value="MFS general substrate transporter"/>
    <property type="match status" value="1"/>
</dbReference>
<reference evidence="11 12" key="1">
    <citation type="submission" date="2020-07" db="EMBL/GenBank/DDBJ databases">
        <title>Complete genome sequence for Sandaracinobacter sp. M6.</title>
        <authorList>
            <person name="Tang Y."/>
            <person name="Liu Q."/>
            <person name="Guo Z."/>
            <person name="Lei P."/>
            <person name="Huang B."/>
        </authorList>
    </citation>
    <scope>NUCLEOTIDE SEQUENCE [LARGE SCALE GENOMIC DNA]</scope>
    <source>
        <strain evidence="11 12">M6</strain>
    </source>
</reference>
<feature type="transmembrane region" description="Helical" evidence="9">
    <location>
        <begin position="93"/>
        <end position="121"/>
    </location>
</feature>
<evidence type="ECO:0000313" key="11">
    <source>
        <dbReference type="EMBL" id="QMW21563.1"/>
    </source>
</evidence>
<dbReference type="Proteomes" id="UP000515292">
    <property type="component" value="Chromosome"/>
</dbReference>
<proteinExistence type="inferred from homology"/>
<protein>
    <submittedName>
        <fullName evidence="11">MFS transporter</fullName>
    </submittedName>
</protein>
<keyword evidence="5" id="KW-0571">Peptide transport</keyword>
<evidence type="ECO:0000313" key="12">
    <source>
        <dbReference type="Proteomes" id="UP000515292"/>
    </source>
</evidence>
<dbReference type="CDD" id="cd17346">
    <property type="entry name" value="MFS_DtpA_like"/>
    <property type="match status" value="1"/>
</dbReference>
<dbReference type="GO" id="GO:1904680">
    <property type="term" value="F:peptide transmembrane transporter activity"/>
    <property type="evidence" value="ECO:0007669"/>
    <property type="project" value="InterPro"/>
</dbReference>
<dbReference type="AlphaFoldDB" id="A0A7G5IDX1"/>
<feature type="transmembrane region" description="Helical" evidence="9">
    <location>
        <begin position="227"/>
        <end position="244"/>
    </location>
</feature>
<dbReference type="EMBL" id="CP059851">
    <property type="protein sequence ID" value="QMW21563.1"/>
    <property type="molecule type" value="Genomic_DNA"/>
</dbReference>
<evidence type="ECO:0000259" key="10">
    <source>
        <dbReference type="PROSITE" id="PS50850"/>
    </source>
</evidence>
<feature type="transmembrane region" description="Helical" evidence="9">
    <location>
        <begin position="133"/>
        <end position="156"/>
    </location>
</feature>
<feature type="transmembrane region" description="Helical" evidence="9">
    <location>
        <begin position="365"/>
        <end position="387"/>
    </location>
</feature>
<evidence type="ECO:0000256" key="9">
    <source>
        <dbReference type="SAM" id="Phobius"/>
    </source>
</evidence>
<feature type="transmembrane region" description="Helical" evidence="9">
    <location>
        <begin position="201"/>
        <end position="221"/>
    </location>
</feature>
<keyword evidence="2 8" id="KW-0813">Transport</keyword>
<evidence type="ECO:0000256" key="7">
    <source>
        <dbReference type="ARBA" id="ARBA00023136"/>
    </source>
</evidence>
<evidence type="ECO:0000256" key="3">
    <source>
        <dbReference type="ARBA" id="ARBA00022475"/>
    </source>
</evidence>
<evidence type="ECO:0000256" key="5">
    <source>
        <dbReference type="ARBA" id="ARBA00022856"/>
    </source>
</evidence>
<evidence type="ECO:0000256" key="6">
    <source>
        <dbReference type="ARBA" id="ARBA00022989"/>
    </source>
</evidence>
<feature type="transmembrane region" description="Helical" evidence="9">
    <location>
        <begin position="256"/>
        <end position="274"/>
    </location>
</feature>
<dbReference type="PROSITE" id="PS50850">
    <property type="entry name" value="MFS"/>
    <property type="match status" value="1"/>
</dbReference>
<dbReference type="PROSITE" id="PS01022">
    <property type="entry name" value="PTR2_1"/>
    <property type="match status" value="1"/>
</dbReference>
<evidence type="ECO:0000256" key="1">
    <source>
        <dbReference type="ARBA" id="ARBA00004651"/>
    </source>
</evidence>
<feature type="transmembrane region" description="Helical" evidence="9">
    <location>
        <begin position="35"/>
        <end position="54"/>
    </location>
</feature>
<dbReference type="InterPro" id="IPR000109">
    <property type="entry name" value="POT_fam"/>
</dbReference>
<evidence type="ECO:0000256" key="4">
    <source>
        <dbReference type="ARBA" id="ARBA00022692"/>
    </source>
</evidence>